<dbReference type="GO" id="GO:0006310">
    <property type="term" value="P:DNA recombination"/>
    <property type="evidence" value="ECO:0007669"/>
    <property type="project" value="UniProtKB-KW"/>
</dbReference>
<evidence type="ECO:0000259" key="6">
    <source>
        <dbReference type="PROSITE" id="PS51900"/>
    </source>
</evidence>
<evidence type="ECO:0000259" key="5">
    <source>
        <dbReference type="PROSITE" id="PS51898"/>
    </source>
</evidence>
<dbReference type="PROSITE" id="PS51898">
    <property type="entry name" value="TYR_RECOMBINASE"/>
    <property type="match status" value="1"/>
</dbReference>
<reference evidence="7" key="2">
    <citation type="submission" date="2020-09" db="EMBL/GenBank/DDBJ databases">
        <authorList>
            <person name="Sun Q."/>
            <person name="Zhou Y."/>
        </authorList>
    </citation>
    <scope>NUCLEOTIDE SEQUENCE</scope>
    <source>
        <strain evidence="7">CGMCC 1.12919</strain>
    </source>
</reference>
<dbReference type="InterPro" id="IPR011010">
    <property type="entry name" value="DNA_brk_join_enz"/>
</dbReference>
<keyword evidence="8" id="KW-1185">Reference proteome</keyword>
<accession>A0A916UEQ6</accession>
<keyword evidence="3" id="KW-0233">DNA recombination</keyword>
<dbReference type="SUPFAM" id="SSF56349">
    <property type="entry name" value="DNA breaking-rejoining enzymes"/>
    <property type="match status" value="1"/>
</dbReference>
<dbReference type="AlphaFoldDB" id="A0A916UEQ6"/>
<dbReference type="InterPro" id="IPR002104">
    <property type="entry name" value="Integrase_catalytic"/>
</dbReference>
<organism evidence="7 8">
    <name type="scientific">Chelatococcus reniformis</name>
    <dbReference type="NCBI Taxonomy" id="1494448"/>
    <lineage>
        <taxon>Bacteria</taxon>
        <taxon>Pseudomonadati</taxon>
        <taxon>Pseudomonadota</taxon>
        <taxon>Alphaproteobacteria</taxon>
        <taxon>Hyphomicrobiales</taxon>
        <taxon>Chelatococcaceae</taxon>
        <taxon>Chelatococcus</taxon>
    </lineage>
</organism>
<gene>
    <name evidence="7" type="ORF">GCM10010994_28590</name>
</gene>
<evidence type="ECO:0000256" key="4">
    <source>
        <dbReference type="PROSITE-ProRule" id="PRU01248"/>
    </source>
</evidence>
<evidence type="ECO:0000256" key="2">
    <source>
        <dbReference type="ARBA" id="ARBA00023125"/>
    </source>
</evidence>
<dbReference type="GO" id="GO:0003677">
    <property type="term" value="F:DNA binding"/>
    <property type="evidence" value="ECO:0007669"/>
    <property type="project" value="UniProtKB-UniRule"/>
</dbReference>
<protein>
    <submittedName>
        <fullName evidence="7">Integrase</fullName>
    </submittedName>
</protein>
<keyword evidence="2 4" id="KW-0238">DNA-binding</keyword>
<evidence type="ECO:0000256" key="1">
    <source>
        <dbReference type="ARBA" id="ARBA00022908"/>
    </source>
</evidence>
<dbReference type="PROSITE" id="PS51900">
    <property type="entry name" value="CB"/>
    <property type="match status" value="1"/>
</dbReference>
<sequence length="437" mass="48925">MGEFLTKRDGFWHFVRRVPENCAELDRRGIVKQSTRIKVVDDPRGARARRETDRINGELEAYWRGLLDGQSAEAQRRYDAARRRARSFGFDYAPAADIAARPAAEIVARVEAAQAAAPRADEESAVTALLGGEGLPEIKLTTLFDEFEKLQAASIKDLSEDQRRKWRNPKKRALANLLSVVADKSITALTRSDALDFRAWWQDRILADDLDIGTANKDIGHLNKMFRTINTAHKLGLSPVFGELRIEGEESGSRLAFEPDFLQKRILAVGALDDLNDEARRVIYLMVETGLRPSEVVNLTEETIVLDHDVPHIKARPDGRRMKTAQSARDIPLVGVSLLAAQAQPKGFPRYRDKGATLSATVNKTMRAASLLPADGHTLYSIRHTFEDRLTAIDAPDKMIAMLMGHKFQRPKYGAGPTLAHKREWLQRIALLPPSRV</sequence>
<dbReference type="InterPro" id="IPR013762">
    <property type="entry name" value="Integrase-like_cat_sf"/>
</dbReference>
<evidence type="ECO:0000256" key="3">
    <source>
        <dbReference type="ARBA" id="ARBA00023172"/>
    </source>
</evidence>
<feature type="domain" description="Core-binding (CB)" evidence="6">
    <location>
        <begin position="138"/>
        <end position="230"/>
    </location>
</feature>
<feature type="domain" description="Tyr recombinase" evidence="5">
    <location>
        <begin position="257"/>
        <end position="427"/>
    </location>
</feature>
<name>A0A916UEQ6_9HYPH</name>
<dbReference type="GO" id="GO:0015074">
    <property type="term" value="P:DNA integration"/>
    <property type="evidence" value="ECO:0007669"/>
    <property type="project" value="UniProtKB-KW"/>
</dbReference>
<dbReference type="EMBL" id="BMGG01000005">
    <property type="protein sequence ID" value="GGC68288.1"/>
    <property type="molecule type" value="Genomic_DNA"/>
</dbReference>
<evidence type="ECO:0000313" key="8">
    <source>
        <dbReference type="Proteomes" id="UP000637002"/>
    </source>
</evidence>
<reference evidence="7" key="1">
    <citation type="journal article" date="2014" name="Int. J. Syst. Evol. Microbiol.">
        <title>Complete genome sequence of Corynebacterium casei LMG S-19264T (=DSM 44701T), isolated from a smear-ripened cheese.</title>
        <authorList>
            <consortium name="US DOE Joint Genome Institute (JGI-PGF)"/>
            <person name="Walter F."/>
            <person name="Albersmeier A."/>
            <person name="Kalinowski J."/>
            <person name="Ruckert C."/>
        </authorList>
    </citation>
    <scope>NUCLEOTIDE SEQUENCE</scope>
    <source>
        <strain evidence="7">CGMCC 1.12919</strain>
    </source>
</reference>
<dbReference type="InterPro" id="IPR044068">
    <property type="entry name" value="CB"/>
</dbReference>
<dbReference type="RefSeq" id="WP_188609866.1">
    <property type="nucleotide sequence ID" value="NZ_BMGG01000005.1"/>
</dbReference>
<evidence type="ECO:0000313" key="7">
    <source>
        <dbReference type="EMBL" id="GGC68288.1"/>
    </source>
</evidence>
<dbReference type="Proteomes" id="UP000637002">
    <property type="component" value="Unassembled WGS sequence"/>
</dbReference>
<keyword evidence="1" id="KW-0229">DNA integration</keyword>
<proteinExistence type="predicted"/>
<comment type="caution">
    <text evidence="7">The sequence shown here is derived from an EMBL/GenBank/DDBJ whole genome shotgun (WGS) entry which is preliminary data.</text>
</comment>
<dbReference type="Gene3D" id="1.10.443.10">
    <property type="entry name" value="Intergrase catalytic core"/>
    <property type="match status" value="1"/>
</dbReference>